<sequence length="317" mass="36432">MINLGIIELGFREDSNAVQSIQDIIEYAIEAEKKGFSKFWLAEHHYSHIKNHPYSNAEILLTLIAGMTDTIKLGTAGTSINLYSPYHTASNFKLLNNLFHGRISIGLSKGLPDSQYINSLANKELSLETNFNLFNKNLETIVDLYEKEDENLEEKKVLIPPFKGIKPEMCYLSTSTRNLSEALKYGLNYCISTFHNFGQDINNLKITKEEINKFREDFYFKNDREPEISLSLAIVLKDTIEEAQTICDEIVENSRKQSSEPFIIIPVTLDLLEERLIKWKEEFAINNFIIYDLATTNEEKLKNLELIGEKFNLLVTV</sequence>
<accession>A0A2N9PB08</accession>
<organism evidence="2 3">
    <name type="scientific">Flavobacterium columnare</name>
    <dbReference type="NCBI Taxonomy" id="996"/>
    <lineage>
        <taxon>Bacteria</taxon>
        <taxon>Pseudomonadati</taxon>
        <taxon>Bacteroidota</taxon>
        <taxon>Flavobacteriia</taxon>
        <taxon>Flavobacteriales</taxon>
        <taxon>Flavobacteriaceae</taxon>
        <taxon>Flavobacterium</taxon>
    </lineage>
</organism>
<dbReference type="RefSeq" id="WP_105196204.1">
    <property type="nucleotide sequence ID" value="NZ_OLKH01000091.1"/>
</dbReference>
<evidence type="ECO:0000259" key="1">
    <source>
        <dbReference type="Pfam" id="PF00296"/>
    </source>
</evidence>
<protein>
    <submittedName>
        <fullName evidence="2">Limonene 1,2-monooxygenase</fullName>
        <ecNumber evidence="2">1.14.13.107</ecNumber>
    </submittedName>
</protein>
<dbReference type="GO" id="GO:0005829">
    <property type="term" value="C:cytosol"/>
    <property type="evidence" value="ECO:0007669"/>
    <property type="project" value="TreeGrafter"/>
</dbReference>
<dbReference type="GO" id="GO:0052601">
    <property type="term" value="F:limonene 1,2-monooxygenase [NAD(P)H) activity"/>
    <property type="evidence" value="ECO:0007669"/>
    <property type="project" value="UniProtKB-EC"/>
</dbReference>
<dbReference type="EMBL" id="OLKH01000091">
    <property type="protein sequence ID" value="SPE77539.1"/>
    <property type="molecule type" value="Genomic_DNA"/>
</dbReference>
<feature type="domain" description="Luciferase-like" evidence="1">
    <location>
        <begin position="15"/>
        <end position="251"/>
    </location>
</feature>
<dbReference type="PANTHER" id="PTHR30137:SF6">
    <property type="entry name" value="LUCIFERASE-LIKE MONOOXYGENASE"/>
    <property type="match status" value="1"/>
</dbReference>
<evidence type="ECO:0000313" key="3">
    <source>
        <dbReference type="Proteomes" id="UP000238180"/>
    </source>
</evidence>
<name>A0A2N9PB08_9FLAO</name>
<dbReference type="PANTHER" id="PTHR30137">
    <property type="entry name" value="LUCIFERASE-LIKE MONOOXYGENASE"/>
    <property type="match status" value="1"/>
</dbReference>
<dbReference type="SUPFAM" id="SSF51679">
    <property type="entry name" value="Bacterial luciferase-like"/>
    <property type="match status" value="1"/>
</dbReference>
<keyword evidence="2" id="KW-0560">Oxidoreductase</keyword>
<dbReference type="Pfam" id="PF00296">
    <property type="entry name" value="Bac_luciferase"/>
    <property type="match status" value="1"/>
</dbReference>
<dbReference type="InterPro" id="IPR011251">
    <property type="entry name" value="Luciferase-like_dom"/>
</dbReference>
<evidence type="ECO:0000313" key="2">
    <source>
        <dbReference type="EMBL" id="SPE77539.1"/>
    </source>
</evidence>
<keyword evidence="2" id="KW-0503">Monooxygenase</keyword>
<dbReference type="EC" id="1.14.13.107" evidence="2"/>
<reference evidence="2 3" key="1">
    <citation type="submission" date="2018-02" db="EMBL/GenBank/DDBJ databases">
        <authorList>
            <person name="Cohen D.B."/>
            <person name="Kent A.D."/>
        </authorList>
    </citation>
    <scope>NUCLEOTIDE SEQUENCE [LARGE SCALE GENOMIC DNA]</scope>
    <source>
        <strain evidence="2">CIP109753</strain>
    </source>
</reference>
<dbReference type="Gene3D" id="3.20.20.30">
    <property type="entry name" value="Luciferase-like domain"/>
    <property type="match status" value="1"/>
</dbReference>
<dbReference type="AlphaFoldDB" id="A0A2N9PB08"/>
<dbReference type="Proteomes" id="UP000238180">
    <property type="component" value="Unassembled WGS sequence"/>
</dbReference>
<gene>
    <name evidence="2" type="primary">limB</name>
    <name evidence="2" type="ORF">FLACOL_01534</name>
</gene>
<proteinExistence type="predicted"/>
<dbReference type="InterPro" id="IPR050766">
    <property type="entry name" value="Bact_Lucif_Oxidored"/>
</dbReference>
<dbReference type="InterPro" id="IPR036661">
    <property type="entry name" value="Luciferase-like_sf"/>
</dbReference>